<dbReference type="SUPFAM" id="SSF57701">
    <property type="entry name" value="Zn2/Cys6 DNA-binding domain"/>
    <property type="match status" value="1"/>
</dbReference>
<feature type="compositionally biased region" description="Polar residues" evidence="8">
    <location>
        <begin position="924"/>
        <end position="933"/>
    </location>
</feature>
<keyword evidence="11" id="KW-1185">Reference proteome</keyword>
<dbReference type="Gene3D" id="4.10.240.10">
    <property type="entry name" value="Zn(2)-C6 fungal-type DNA-binding domain"/>
    <property type="match status" value="1"/>
</dbReference>
<feature type="compositionally biased region" description="Polar residues" evidence="8">
    <location>
        <begin position="81"/>
        <end position="104"/>
    </location>
</feature>
<feature type="region of interest" description="Disordered" evidence="8">
    <location>
        <begin position="892"/>
        <end position="953"/>
    </location>
</feature>
<dbReference type="PANTHER" id="PTHR31845">
    <property type="entry name" value="FINGER DOMAIN PROTEIN, PUTATIVE-RELATED"/>
    <property type="match status" value="1"/>
</dbReference>
<feature type="compositionally biased region" description="Polar residues" evidence="8">
    <location>
        <begin position="48"/>
        <end position="61"/>
    </location>
</feature>
<dbReference type="SMART" id="SM00066">
    <property type="entry name" value="GAL4"/>
    <property type="match status" value="1"/>
</dbReference>
<dbReference type="PROSITE" id="PS00463">
    <property type="entry name" value="ZN2_CY6_FUNGAL_1"/>
    <property type="match status" value="1"/>
</dbReference>
<dbReference type="GO" id="GO:0005634">
    <property type="term" value="C:nucleus"/>
    <property type="evidence" value="ECO:0007669"/>
    <property type="project" value="UniProtKB-SubCell"/>
</dbReference>
<keyword evidence="6" id="KW-0539">Nucleus</keyword>
<dbReference type="InterPro" id="IPR051089">
    <property type="entry name" value="prtT"/>
</dbReference>
<evidence type="ECO:0000256" key="3">
    <source>
        <dbReference type="ARBA" id="ARBA00023015"/>
    </source>
</evidence>
<dbReference type="CDD" id="cd00067">
    <property type="entry name" value="GAL4"/>
    <property type="match status" value="1"/>
</dbReference>
<evidence type="ECO:0000313" key="10">
    <source>
        <dbReference type="EMBL" id="KAK7690923.1"/>
    </source>
</evidence>
<evidence type="ECO:0000256" key="8">
    <source>
        <dbReference type="SAM" id="MobiDB-lite"/>
    </source>
</evidence>
<dbReference type="GO" id="GO:0006351">
    <property type="term" value="P:DNA-templated transcription"/>
    <property type="evidence" value="ECO:0007669"/>
    <property type="project" value="InterPro"/>
</dbReference>
<accession>A0AAW0GBJ7</accession>
<feature type="compositionally biased region" description="Polar residues" evidence="8">
    <location>
        <begin position="29"/>
        <end position="38"/>
    </location>
</feature>
<dbReference type="Proteomes" id="UP001385951">
    <property type="component" value="Unassembled WGS sequence"/>
</dbReference>
<comment type="caution">
    <text evidence="10">The sequence shown here is derived from an EMBL/GenBank/DDBJ whole genome shotgun (WGS) entry which is preliminary data.</text>
</comment>
<dbReference type="GO" id="GO:0008270">
    <property type="term" value="F:zinc ion binding"/>
    <property type="evidence" value="ECO:0007669"/>
    <property type="project" value="InterPro"/>
</dbReference>
<dbReference type="PROSITE" id="PS50048">
    <property type="entry name" value="ZN2_CY6_FUNGAL_2"/>
    <property type="match status" value="1"/>
</dbReference>
<evidence type="ECO:0000256" key="7">
    <source>
        <dbReference type="SAM" id="Coils"/>
    </source>
</evidence>
<feature type="region of interest" description="Disordered" evidence="8">
    <location>
        <begin position="116"/>
        <end position="147"/>
    </location>
</feature>
<evidence type="ECO:0000259" key="9">
    <source>
        <dbReference type="PROSITE" id="PS50048"/>
    </source>
</evidence>
<organism evidence="10 11">
    <name type="scientific">Cerrena zonata</name>
    <dbReference type="NCBI Taxonomy" id="2478898"/>
    <lineage>
        <taxon>Eukaryota</taxon>
        <taxon>Fungi</taxon>
        <taxon>Dikarya</taxon>
        <taxon>Basidiomycota</taxon>
        <taxon>Agaricomycotina</taxon>
        <taxon>Agaricomycetes</taxon>
        <taxon>Polyporales</taxon>
        <taxon>Cerrenaceae</taxon>
        <taxon>Cerrena</taxon>
    </lineage>
</organism>
<dbReference type="SMART" id="SM00906">
    <property type="entry name" value="Fungal_trans"/>
    <property type="match status" value="1"/>
</dbReference>
<feature type="compositionally biased region" description="Acidic residues" evidence="8">
    <location>
        <begin position="369"/>
        <end position="392"/>
    </location>
</feature>
<evidence type="ECO:0000256" key="4">
    <source>
        <dbReference type="ARBA" id="ARBA00023125"/>
    </source>
</evidence>
<keyword evidence="4" id="KW-0238">DNA-binding</keyword>
<keyword evidence="2" id="KW-0479">Metal-binding</keyword>
<dbReference type="CDD" id="cd12148">
    <property type="entry name" value="fungal_TF_MHR"/>
    <property type="match status" value="1"/>
</dbReference>
<keyword evidence="3" id="KW-0805">Transcription regulation</keyword>
<comment type="subcellular location">
    <subcellularLocation>
        <location evidence="1">Nucleus</location>
    </subcellularLocation>
</comment>
<evidence type="ECO:0000256" key="1">
    <source>
        <dbReference type="ARBA" id="ARBA00004123"/>
    </source>
</evidence>
<name>A0AAW0GBJ7_9APHY</name>
<feature type="compositionally biased region" description="Low complexity" evidence="8">
    <location>
        <begin position="70"/>
        <end position="80"/>
    </location>
</feature>
<dbReference type="GO" id="GO:0000976">
    <property type="term" value="F:transcription cis-regulatory region binding"/>
    <property type="evidence" value="ECO:0007669"/>
    <property type="project" value="TreeGrafter"/>
</dbReference>
<reference evidence="10 11" key="1">
    <citation type="submission" date="2022-09" db="EMBL/GenBank/DDBJ databases">
        <authorList>
            <person name="Palmer J.M."/>
        </authorList>
    </citation>
    <scope>NUCLEOTIDE SEQUENCE [LARGE SCALE GENOMIC DNA]</scope>
    <source>
        <strain evidence="10 11">DSM 7382</strain>
    </source>
</reference>
<dbReference type="EMBL" id="JASBNA010000006">
    <property type="protein sequence ID" value="KAK7690923.1"/>
    <property type="molecule type" value="Genomic_DNA"/>
</dbReference>
<protein>
    <recommendedName>
        <fullName evidence="9">Zn(2)-C6 fungal-type domain-containing protein</fullName>
    </recommendedName>
</protein>
<feature type="domain" description="Zn(2)-C6 fungal-type" evidence="9">
    <location>
        <begin position="210"/>
        <end position="242"/>
    </location>
</feature>
<feature type="compositionally biased region" description="Polar residues" evidence="8">
    <location>
        <begin position="116"/>
        <end position="139"/>
    </location>
</feature>
<feature type="region of interest" description="Disordered" evidence="8">
    <location>
        <begin position="440"/>
        <end position="463"/>
    </location>
</feature>
<dbReference type="InterPro" id="IPR036864">
    <property type="entry name" value="Zn2-C6_fun-type_DNA-bd_sf"/>
</dbReference>
<proteinExistence type="predicted"/>
<dbReference type="AlphaFoldDB" id="A0AAW0GBJ7"/>
<dbReference type="Pfam" id="PF04082">
    <property type="entry name" value="Fungal_trans"/>
    <property type="match status" value="1"/>
</dbReference>
<evidence type="ECO:0000256" key="5">
    <source>
        <dbReference type="ARBA" id="ARBA00023163"/>
    </source>
</evidence>
<feature type="region of interest" description="Disordered" evidence="8">
    <location>
        <begin position="288"/>
        <end position="324"/>
    </location>
</feature>
<keyword evidence="7" id="KW-0175">Coiled coil</keyword>
<dbReference type="Pfam" id="PF00172">
    <property type="entry name" value="Zn_clus"/>
    <property type="match status" value="1"/>
</dbReference>
<dbReference type="InterPro" id="IPR007219">
    <property type="entry name" value="XnlR_reg_dom"/>
</dbReference>
<evidence type="ECO:0000256" key="2">
    <source>
        <dbReference type="ARBA" id="ARBA00022723"/>
    </source>
</evidence>
<dbReference type="GO" id="GO:0000981">
    <property type="term" value="F:DNA-binding transcription factor activity, RNA polymerase II-specific"/>
    <property type="evidence" value="ECO:0007669"/>
    <property type="project" value="InterPro"/>
</dbReference>
<gene>
    <name evidence="10" type="ORF">QCA50_006026</name>
</gene>
<evidence type="ECO:0000313" key="11">
    <source>
        <dbReference type="Proteomes" id="UP001385951"/>
    </source>
</evidence>
<evidence type="ECO:0000256" key="6">
    <source>
        <dbReference type="ARBA" id="ARBA00023242"/>
    </source>
</evidence>
<feature type="coiled-coil region" evidence="7">
    <location>
        <begin position="258"/>
        <end position="288"/>
    </location>
</feature>
<feature type="region of interest" description="Disordered" evidence="8">
    <location>
        <begin position="369"/>
        <end position="416"/>
    </location>
</feature>
<feature type="region of interest" description="Disordered" evidence="8">
    <location>
        <begin position="29"/>
        <end position="104"/>
    </location>
</feature>
<keyword evidence="5" id="KW-0804">Transcription</keyword>
<sequence>MNAAWNQPQPAPQLEQEYSLEPHLLDLSQTANPTSNHFYQHIHPGRSNVHNQGSSHVSNFPNYGHGATGGSQSSFNFGGSPPNQAAGPSQQPFDNTYFPSSVNGPALQAQNAFSGQISQYGGSPSPSMVHSQAQYQTTPPGGYPPEASFENPGFVPSVPSQIGSQRFSPNPLAGDMLQQMQPRYQANESVNDGDGNDDSRPEPLRKPMGACARCKGLKVRCEFKTDPDTCKRCLNAGAECVIPGRKKRRAPPKREVLLKQIQSQAEQIKSLIGQLDEANRKADNVNTLISNAPSPATTTTDLYSNPSLSESETSGSQLSLPPDVDKPDVMDWIQKARESFDQFGGYISAGQGLFGRGDDDYDEEEEIAINIEDADDDDDDDDNGTLMDEGEVDYSFYGDEGSAAGGSRRHARMASDPARVAVTTTAAPFPLMAKLALETRKRRPSAGASDMGDDEPQDGESRTNHNYFALTATPVRPRVDDHHEPPHIVKKRIVSPAEVESLFKIYWDYMNISLNILDPELYTPQKTYWRSPFLFTVICAVASRFYTPRPDLYPQAMHFARLAAGTALIGGRKNVEMVQAYLILAMNPVPCRRWEDDRSWVFLGLAIRIATAINLHLPLNQKPKNEQHAREMLNRTRTWLTCFNLDRSFGSQYGKPPIISNTDYTANHCAEWWSSSEYNLPAFDIHIACYSNEVRVMADFSLKIRSDRNNPTGFNRALDIPKLATETDDEMIQLWEKWSDLLKKETDLSERKCNFRRGLLRLAFTYGRLTALSLGFQFGRKNSGDTVMLLRCLRVAKEVASTYVDDIGIPEQRIYMRHGPDSQSVFVTFACTFLIKLLQPKYAPYLTAQERAEVRQLVGRVADLMGSPEVAVDDRHYPKLYSRFLKGLLDTPMAKYDPPKQQTQPNVKAQSESPTIRYGELRESSASSTRGSVSNPSSARPSASPPPADQQHLPIDHFSQQLAAGLDPYSSALFQGHDSMNVPEYFNPPLPFEPEMIQSMQSLTDPSVYQDVMSGFSWMGDMHQNDNDINMHYDPRNYGTV</sequence>
<dbReference type="PANTHER" id="PTHR31845:SF19">
    <property type="entry name" value="TRANSCRIPTION FACTOR DOMAIN-CONTAINING PROTEIN"/>
    <property type="match status" value="1"/>
</dbReference>
<feature type="compositionally biased region" description="Polar residues" evidence="8">
    <location>
        <begin position="900"/>
        <end position="914"/>
    </location>
</feature>
<dbReference type="InterPro" id="IPR001138">
    <property type="entry name" value="Zn2Cys6_DnaBD"/>
</dbReference>
<feature type="compositionally biased region" description="Polar residues" evidence="8">
    <location>
        <begin position="288"/>
        <end position="319"/>
    </location>
</feature>